<evidence type="ECO:0000313" key="2">
    <source>
        <dbReference type="Proteomes" id="UP000011566"/>
    </source>
</evidence>
<organism evidence="1 2">
    <name type="scientific">Halococcus hamelinensis 100A6</name>
    <dbReference type="NCBI Taxonomy" id="1132509"/>
    <lineage>
        <taxon>Archaea</taxon>
        <taxon>Methanobacteriati</taxon>
        <taxon>Methanobacteriota</taxon>
        <taxon>Stenosarchaea group</taxon>
        <taxon>Halobacteria</taxon>
        <taxon>Halobacteriales</taxon>
        <taxon>Halococcaceae</taxon>
        <taxon>Halococcus</taxon>
    </lineage>
</organism>
<dbReference type="GO" id="GO:0004357">
    <property type="term" value="F:glutamate-cysteine ligase activity"/>
    <property type="evidence" value="ECO:0007669"/>
    <property type="project" value="InterPro"/>
</dbReference>
<name>M0M0U9_9EURY</name>
<sequence length="335" mass="36876">MCDGRDLVEAHDRVSPEFVDAMIEVETPPVGSIPELRETLVEVLETVIGAAASDGRRLVPLGTPLSSQTGAVRSARGKLLERIYGDGIEPAKNCAGTHVHFERERVTRQLNLLTALDPALALVSSSPYYRGERIANCSRAHVYRHESGVRFERYRDLWEYTTDVAEWENRIEARYRELQALAREAGIDDAAFGEHFQPENAVLTPVRLRGKQPTVEWRAPDTALPSQVLELVETVANLVERTNDTPVQVGDPGTGDERIGVPPFAELRELTDAAVEDGIGAPAVREYLETMDFDPANYRPLTASISGPARLDEATAERLRLDAADALEADLAALD</sequence>
<dbReference type="Pfam" id="PF04107">
    <property type="entry name" value="GCS2"/>
    <property type="match status" value="1"/>
</dbReference>
<dbReference type="Gene3D" id="3.30.590.20">
    <property type="match status" value="1"/>
</dbReference>
<evidence type="ECO:0000313" key="1">
    <source>
        <dbReference type="EMBL" id="EMA37990.1"/>
    </source>
</evidence>
<dbReference type="SUPFAM" id="SSF55931">
    <property type="entry name" value="Glutamine synthetase/guanido kinase"/>
    <property type="match status" value="1"/>
</dbReference>
<dbReference type="InterPro" id="IPR050141">
    <property type="entry name" value="GCL_type2/YbdK_subfam"/>
</dbReference>
<proteinExistence type="predicted"/>
<dbReference type="AlphaFoldDB" id="M0M0U9"/>
<dbReference type="Proteomes" id="UP000011566">
    <property type="component" value="Unassembled WGS sequence"/>
</dbReference>
<dbReference type="PATRIC" id="fig|1132509.6.peg.2519"/>
<keyword evidence="1" id="KW-0436">Ligase</keyword>
<comment type="caution">
    <text evidence="1">The sequence shown here is derived from an EMBL/GenBank/DDBJ whole genome shotgun (WGS) entry which is preliminary data.</text>
</comment>
<protein>
    <submittedName>
        <fullName evidence="1">Glutamate--cysteine ligase GCS2</fullName>
    </submittedName>
</protein>
<dbReference type="InterPro" id="IPR014746">
    <property type="entry name" value="Gln_synth/guanido_kin_cat_dom"/>
</dbReference>
<gene>
    <name evidence="1" type="ORF">C447_11155</name>
</gene>
<dbReference type="EMBL" id="AOMB01000032">
    <property type="protein sequence ID" value="EMA37990.1"/>
    <property type="molecule type" value="Genomic_DNA"/>
</dbReference>
<dbReference type="PANTHER" id="PTHR36510">
    <property type="entry name" value="GLUTAMATE--CYSTEINE LIGASE 2-RELATED"/>
    <property type="match status" value="1"/>
</dbReference>
<keyword evidence="2" id="KW-1185">Reference proteome</keyword>
<dbReference type="eggNOG" id="arCOG02722">
    <property type="taxonomic scope" value="Archaea"/>
</dbReference>
<dbReference type="GO" id="GO:0042398">
    <property type="term" value="P:modified amino acid biosynthetic process"/>
    <property type="evidence" value="ECO:0007669"/>
    <property type="project" value="InterPro"/>
</dbReference>
<dbReference type="InterPro" id="IPR006336">
    <property type="entry name" value="GCS2"/>
</dbReference>
<reference evidence="1 2" key="1">
    <citation type="journal article" date="2014" name="PLoS Genet.">
        <title>Phylogenetically driven sequencing of extremely halophilic archaea reveals strategies for static and dynamic osmo-response.</title>
        <authorList>
            <person name="Becker E.A."/>
            <person name="Seitzer P.M."/>
            <person name="Tritt A."/>
            <person name="Larsen D."/>
            <person name="Krusor M."/>
            <person name="Yao A.I."/>
            <person name="Wu D."/>
            <person name="Madern D."/>
            <person name="Eisen J.A."/>
            <person name="Darling A.E."/>
            <person name="Facciotti M.T."/>
        </authorList>
    </citation>
    <scope>NUCLEOTIDE SEQUENCE [LARGE SCALE GENOMIC DNA]</scope>
    <source>
        <strain evidence="1 2">100A6</strain>
    </source>
</reference>
<dbReference type="PANTHER" id="PTHR36510:SF1">
    <property type="entry name" value="GLUTAMATE--CYSTEINE LIGASE 2-RELATED"/>
    <property type="match status" value="1"/>
</dbReference>
<accession>M0M0U9</accession>